<dbReference type="Gene3D" id="3.80.10.10">
    <property type="entry name" value="Ribonuclease Inhibitor"/>
    <property type="match status" value="2"/>
</dbReference>
<accession>A0A182S3J9</accession>
<keyword evidence="2" id="KW-0677">Repeat</keyword>
<evidence type="ECO:0000256" key="1">
    <source>
        <dbReference type="ARBA" id="ARBA00022614"/>
    </source>
</evidence>
<protein>
    <recommendedName>
        <fullName evidence="5">LRRCT domain-containing protein</fullName>
    </recommendedName>
</protein>
<evidence type="ECO:0008006" key="5">
    <source>
        <dbReference type="Google" id="ProtNLM"/>
    </source>
</evidence>
<dbReference type="SMART" id="SM00364">
    <property type="entry name" value="LRR_BAC"/>
    <property type="match status" value="4"/>
</dbReference>
<name>A0A182S3J9_ANOFN</name>
<dbReference type="PANTHER" id="PTHR45712">
    <property type="entry name" value="AGAP008170-PA"/>
    <property type="match status" value="1"/>
</dbReference>
<organism evidence="4">
    <name type="scientific">Anopheles funestus</name>
    <name type="common">African malaria mosquito</name>
    <dbReference type="NCBI Taxonomy" id="62324"/>
    <lineage>
        <taxon>Eukaryota</taxon>
        <taxon>Metazoa</taxon>
        <taxon>Ecdysozoa</taxon>
        <taxon>Arthropoda</taxon>
        <taxon>Hexapoda</taxon>
        <taxon>Insecta</taxon>
        <taxon>Pterygota</taxon>
        <taxon>Neoptera</taxon>
        <taxon>Endopterygota</taxon>
        <taxon>Diptera</taxon>
        <taxon>Nematocera</taxon>
        <taxon>Culicoidea</taxon>
        <taxon>Culicidae</taxon>
        <taxon>Anophelinae</taxon>
        <taxon>Anopheles</taxon>
    </lineage>
</organism>
<dbReference type="VEuPathDB" id="VectorBase:AFUN014989"/>
<evidence type="ECO:0000256" key="2">
    <source>
        <dbReference type="ARBA" id="ARBA00022737"/>
    </source>
</evidence>
<sequence>MENLLKLLLFAILLVSRGNCGSIDHVNQTTVLLSMSGEMDQSFFARATGNNTSLLVWHSDSRELELTTNNSLESLSVMEAPKLDKVVLYPNMQLKHLILRFCLLDGLAMSLYNLRALRMLKLEICRINGTFNLAELLPLGNLTTFSLEGNKLQEIVHQPDESVEETEPSSALRILDLSSNIIEYFYLDVLWAFPVLNELVLRRNKLVTFAGSILLQKLGMLSVSYNLLTELDLSGCNCSSLLNVNVEYNRLHTFPVFGDSISGIEALNLNNNQLRAFNTVELRKQQHLKTLIMSNNVLKSFHDENGNETTVELPDLEFLELLNNPIESLDLGGWLLPTLKTLRVMNNSLVMIPDDLWQRYPQLANMFCFCPNIPCEWIQRHVDHIRSGRIEMSVAREGPMQVGKGYRCVTIPYVGCVRCPFRRKEDETKNSAH</sequence>
<feature type="chain" id="PRO_5008135340" description="LRRCT domain-containing protein" evidence="3">
    <location>
        <begin position="21"/>
        <end position="433"/>
    </location>
</feature>
<evidence type="ECO:0000256" key="3">
    <source>
        <dbReference type="SAM" id="SignalP"/>
    </source>
</evidence>
<dbReference type="InterPro" id="IPR050333">
    <property type="entry name" value="SLRP"/>
</dbReference>
<dbReference type="GO" id="GO:0005615">
    <property type="term" value="C:extracellular space"/>
    <property type="evidence" value="ECO:0007669"/>
    <property type="project" value="TreeGrafter"/>
</dbReference>
<dbReference type="SUPFAM" id="SSF52058">
    <property type="entry name" value="L domain-like"/>
    <property type="match status" value="1"/>
</dbReference>
<feature type="signal peptide" evidence="3">
    <location>
        <begin position="1"/>
        <end position="20"/>
    </location>
</feature>
<keyword evidence="1" id="KW-0433">Leucine-rich repeat</keyword>
<dbReference type="PANTHER" id="PTHR45712:SF22">
    <property type="entry name" value="INSULIN-LIKE GROWTH FACTOR-BINDING PROTEIN COMPLEX ACID LABILE SUBUNIT"/>
    <property type="match status" value="1"/>
</dbReference>
<dbReference type="EnsemblMetazoa" id="AFUN014989-RA">
    <property type="protein sequence ID" value="AFUN014989-PA"/>
    <property type="gene ID" value="AFUN014989"/>
</dbReference>
<dbReference type="STRING" id="62324.A0A182S3J9"/>
<dbReference type="VEuPathDB" id="VectorBase:AFUN2_014320"/>
<dbReference type="InterPro" id="IPR032675">
    <property type="entry name" value="LRR_dom_sf"/>
</dbReference>
<keyword evidence="3" id="KW-0732">Signal</keyword>
<reference evidence="4" key="1">
    <citation type="submission" date="2020-05" db="UniProtKB">
        <authorList>
            <consortium name="EnsemblMetazoa"/>
        </authorList>
    </citation>
    <scope>IDENTIFICATION</scope>
    <source>
        <strain evidence="4">FUMOZ</strain>
    </source>
</reference>
<evidence type="ECO:0000313" key="4">
    <source>
        <dbReference type="EnsemblMetazoa" id="AFUN014989-PA"/>
    </source>
</evidence>
<dbReference type="AlphaFoldDB" id="A0A182S3J9"/>
<proteinExistence type="predicted"/>